<reference evidence="14 15" key="1">
    <citation type="submission" date="2016-10" db="EMBL/GenBank/DDBJ databases">
        <authorList>
            <person name="de Groot N.N."/>
        </authorList>
    </citation>
    <scope>NUCLEOTIDE SEQUENCE [LARGE SCALE GENOMIC DNA]</scope>
    <source>
        <strain evidence="14">1</strain>
    </source>
</reference>
<dbReference type="Gene3D" id="3.40.228.10">
    <property type="entry name" value="Dimethylsulfoxide Reductase, domain 2"/>
    <property type="match status" value="1"/>
</dbReference>
<evidence type="ECO:0000256" key="4">
    <source>
        <dbReference type="ARBA" id="ARBA00022723"/>
    </source>
</evidence>
<dbReference type="GO" id="GO:0046872">
    <property type="term" value="F:metal ion binding"/>
    <property type="evidence" value="ECO:0007669"/>
    <property type="project" value="UniProtKB-UniRule"/>
</dbReference>
<dbReference type="PROSITE" id="PS00641">
    <property type="entry name" value="COMPLEX1_75K_1"/>
    <property type="match status" value="1"/>
</dbReference>
<evidence type="ECO:0000256" key="5">
    <source>
        <dbReference type="ARBA" id="ARBA00022967"/>
    </source>
</evidence>
<comment type="cofactor">
    <cofactor evidence="10">
        <name>[2Fe-2S] cluster</name>
        <dbReference type="ChEBI" id="CHEBI:190135"/>
    </cofactor>
    <text evidence="10">Binds 1 [2Fe-2S] cluster per subunit.</text>
</comment>
<dbReference type="AlphaFoldDB" id="A0A1G5SJ54"/>
<protein>
    <recommendedName>
        <fullName evidence="10">NADH-quinone oxidoreductase</fullName>
        <ecNumber evidence="10">7.1.1.-</ecNumber>
    </recommendedName>
</protein>
<evidence type="ECO:0000256" key="6">
    <source>
        <dbReference type="ARBA" id="ARBA00023004"/>
    </source>
</evidence>
<feature type="domain" description="4Fe-4S Mo/W bis-MGD-type" evidence="12">
    <location>
        <begin position="215"/>
        <end position="271"/>
    </location>
</feature>
<evidence type="ECO:0000313" key="14">
    <source>
        <dbReference type="EMBL" id="SCZ86571.1"/>
    </source>
</evidence>
<dbReference type="PROSITE" id="PS51839">
    <property type="entry name" value="4FE4S_HC3"/>
    <property type="match status" value="1"/>
</dbReference>
<dbReference type="InterPro" id="IPR000283">
    <property type="entry name" value="NADH_UbQ_OxRdtase_75kDa_su_CS"/>
</dbReference>
<dbReference type="Pfam" id="PF00384">
    <property type="entry name" value="Molybdopterin"/>
    <property type="match status" value="1"/>
</dbReference>
<dbReference type="InterPro" id="IPR001041">
    <property type="entry name" value="2Fe-2S_ferredoxin-type"/>
</dbReference>
<dbReference type="SUPFAM" id="SSF53706">
    <property type="entry name" value="Formate dehydrogenase/DMSO reductase, domains 1-3"/>
    <property type="match status" value="1"/>
</dbReference>
<dbReference type="FunFam" id="3.10.20.740:FF:000001">
    <property type="entry name" value="NADH-quinone oxidoreductase subunit G"/>
    <property type="match status" value="1"/>
</dbReference>
<evidence type="ECO:0000259" key="13">
    <source>
        <dbReference type="PROSITE" id="PS51839"/>
    </source>
</evidence>
<dbReference type="Pfam" id="PF10588">
    <property type="entry name" value="NADH-G_4Fe-4S_3"/>
    <property type="match status" value="1"/>
</dbReference>
<dbReference type="PROSITE" id="PS51085">
    <property type="entry name" value="2FE2S_FER_2"/>
    <property type="match status" value="1"/>
</dbReference>
<dbReference type="Pfam" id="PF22117">
    <property type="entry name" value="Fer4_Nqo3"/>
    <property type="match status" value="1"/>
</dbReference>
<dbReference type="InterPro" id="IPR006963">
    <property type="entry name" value="Mopterin_OxRdtase_4Fe-4S_dom"/>
</dbReference>
<organism evidence="14 15">
    <name type="scientific">Nitrosomonas mobilis</name>
    <dbReference type="NCBI Taxonomy" id="51642"/>
    <lineage>
        <taxon>Bacteria</taxon>
        <taxon>Pseudomonadati</taxon>
        <taxon>Pseudomonadota</taxon>
        <taxon>Betaproteobacteria</taxon>
        <taxon>Nitrosomonadales</taxon>
        <taxon>Nitrosomonadaceae</taxon>
        <taxon>Nitrosomonas</taxon>
    </lineage>
</organism>
<sequence>MIKIEIDGKEVSVPKGSSVMDAARQVGVYIPHFCYHKKLSIAANCRMCLVEVEKAPKPLPACATPATEGMKVSTHSQQAIKAQKGVMEFLLINHPLDCPICDQGGECQLQDLAVGYGASGSRYQEAKRAVTNKNLGSLISTDMTRCIHCTRCVRFGQEIAGIMELGMAGRGEHSEILAFVGKTIDSELSGNVIDLCPVGALVSKPFRYSARTWELSRRKSISPHCGLGSNLIVQVKNDRVMRVLPRENEEINECWLSDKDRFAYEGLNSEDRLTVPMIKQNGQWQNCGWEEALTRVAEGMKGAITKYGKTKLGALASPHSTLEELYLLQKLMRGLGSQNVDHRLRQSDFRADSLMQGIPWLGMSIAEVSSLQAILIIGSTLRKDHPLLAQRVRQAVRKGAQLNLVNPIDDDLLTKVENRAIVAPSAMLEMLVQILKAASAIKGESISENVIQGNEQVKVTDVAQAIAVSLIEKAPAAVFLGNMAQHHPLYTDLLSVAQAIAEVTGARLGVLGEAANSVGGYIANAIPWDRKSGSAIPTESNNVGLNAAEMLRLDTNNSEEAACAALLLLNLEPELDTYDGLQARKALDKTAFVVSLSSYKGNISNYADIMLPIAPFTETSGTFVNMEGRVQSFKGVVAPLGEARPAWKILRVLGNLLQLDGFEFNSSEEVLMEAIPSEKQISKGLSNKLNTSVINFRPPSGAMERIGEVPIYQTDPIVRRAPALQATQDARRPLAFASSVLLEKMSVDAGQDVRIIQGNGSATLAIFVDDNLPENCLRVASGSLPTALLGGMFDEITLEKL</sequence>
<dbReference type="PROSITE" id="PS00643">
    <property type="entry name" value="COMPLEX1_75K_3"/>
    <property type="match status" value="1"/>
</dbReference>
<evidence type="ECO:0000256" key="1">
    <source>
        <dbReference type="ARBA" id="ARBA00001966"/>
    </source>
</evidence>
<evidence type="ECO:0000256" key="10">
    <source>
        <dbReference type="RuleBase" id="RU003525"/>
    </source>
</evidence>
<evidence type="ECO:0000256" key="8">
    <source>
        <dbReference type="ARBA" id="ARBA00023027"/>
    </source>
</evidence>
<dbReference type="InterPro" id="IPR010228">
    <property type="entry name" value="NADH_UbQ_OxRdtase_Gsu"/>
</dbReference>
<dbReference type="FunFam" id="3.30.70.20:FF:000002">
    <property type="entry name" value="NADH-ubiquinone oxidoreductase 75 kDa subunit"/>
    <property type="match status" value="1"/>
</dbReference>
<evidence type="ECO:0000259" key="11">
    <source>
        <dbReference type="PROSITE" id="PS51085"/>
    </source>
</evidence>
<dbReference type="PROSITE" id="PS00642">
    <property type="entry name" value="COMPLEX1_75K_2"/>
    <property type="match status" value="1"/>
</dbReference>
<dbReference type="NCBIfam" id="TIGR01973">
    <property type="entry name" value="NuoG"/>
    <property type="match status" value="1"/>
</dbReference>
<dbReference type="PROSITE" id="PS51669">
    <property type="entry name" value="4FE4S_MOW_BIS_MGD"/>
    <property type="match status" value="1"/>
</dbReference>
<dbReference type="Gene3D" id="3.10.20.740">
    <property type="match status" value="1"/>
</dbReference>
<dbReference type="PANTHER" id="PTHR43105:SF13">
    <property type="entry name" value="NADH-UBIQUINONE OXIDOREDUCTASE 75 KDA SUBUNIT, MITOCHONDRIAL"/>
    <property type="match status" value="1"/>
</dbReference>
<dbReference type="Pfam" id="PF13510">
    <property type="entry name" value="Fer2_4"/>
    <property type="match status" value="1"/>
</dbReference>
<dbReference type="STRING" id="51642.NSMM_600040"/>
<dbReference type="GO" id="GO:0008137">
    <property type="term" value="F:NADH dehydrogenase (ubiquinone) activity"/>
    <property type="evidence" value="ECO:0007669"/>
    <property type="project" value="UniProtKB-UniRule"/>
</dbReference>
<evidence type="ECO:0000259" key="12">
    <source>
        <dbReference type="PROSITE" id="PS51669"/>
    </source>
</evidence>
<keyword evidence="6 10" id="KW-0408">Iron</keyword>
<dbReference type="InterPro" id="IPR019574">
    <property type="entry name" value="NADH_UbQ_OxRdtase_Gsu_4Fe4S-bd"/>
</dbReference>
<keyword evidence="10" id="KW-0874">Quinone</keyword>
<evidence type="ECO:0000313" key="15">
    <source>
        <dbReference type="Proteomes" id="UP000198729"/>
    </source>
</evidence>
<dbReference type="OrthoDB" id="9810782at2"/>
<keyword evidence="14" id="KW-0560">Oxidoreductase</keyword>
<dbReference type="Proteomes" id="UP000198729">
    <property type="component" value="Unassembled WGS sequence"/>
</dbReference>
<dbReference type="InterPro" id="IPR006656">
    <property type="entry name" value="Mopterin_OxRdtase"/>
</dbReference>
<keyword evidence="5 10" id="KW-1278">Translocase</keyword>
<dbReference type="Gene3D" id="2.20.25.90">
    <property type="entry name" value="ADC-like domains"/>
    <property type="match status" value="1"/>
</dbReference>
<dbReference type="SMART" id="SM00929">
    <property type="entry name" value="NADH-G_4Fe-4S_3"/>
    <property type="match status" value="1"/>
</dbReference>
<dbReference type="EMBL" id="FMWO01000070">
    <property type="protein sequence ID" value="SCZ86571.1"/>
    <property type="molecule type" value="Genomic_DNA"/>
</dbReference>
<feature type="domain" description="4Fe-4S His(Cys)3-ligated-type" evidence="13">
    <location>
        <begin position="78"/>
        <end position="117"/>
    </location>
</feature>
<dbReference type="GO" id="GO:0051537">
    <property type="term" value="F:2 iron, 2 sulfur cluster binding"/>
    <property type="evidence" value="ECO:0007669"/>
    <property type="project" value="UniProtKB-UniRule"/>
</dbReference>
<dbReference type="GO" id="GO:0016020">
    <property type="term" value="C:membrane"/>
    <property type="evidence" value="ECO:0007669"/>
    <property type="project" value="InterPro"/>
</dbReference>
<keyword evidence="15" id="KW-1185">Reference proteome</keyword>
<dbReference type="Gene3D" id="3.40.50.740">
    <property type="match status" value="2"/>
</dbReference>
<dbReference type="Gene3D" id="3.30.70.20">
    <property type="match status" value="1"/>
</dbReference>
<accession>A0A1G5SJ54</accession>
<name>A0A1G5SJ54_9PROT</name>
<keyword evidence="3 10" id="KW-0004">4Fe-4S</keyword>
<evidence type="ECO:0000256" key="3">
    <source>
        <dbReference type="ARBA" id="ARBA00022485"/>
    </source>
</evidence>
<dbReference type="InterPro" id="IPR036010">
    <property type="entry name" value="2Fe-2S_ferredoxin-like_sf"/>
</dbReference>
<dbReference type="SUPFAM" id="SSF54862">
    <property type="entry name" value="4Fe-4S ferredoxins"/>
    <property type="match status" value="1"/>
</dbReference>
<dbReference type="GO" id="GO:0016651">
    <property type="term" value="F:oxidoreductase activity, acting on NAD(P)H"/>
    <property type="evidence" value="ECO:0007669"/>
    <property type="project" value="InterPro"/>
</dbReference>
<evidence type="ECO:0000256" key="7">
    <source>
        <dbReference type="ARBA" id="ARBA00023014"/>
    </source>
</evidence>
<dbReference type="EC" id="7.1.1.-" evidence="10"/>
<keyword evidence="7 10" id="KW-0411">Iron-sulfur</keyword>
<dbReference type="PANTHER" id="PTHR43105">
    <property type="entry name" value="RESPIRATORY NITRATE REDUCTASE"/>
    <property type="match status" value="1"/>
</dbReference>
<gene>
    <name evidence="14" type="ORF">NSMM_600040</name>
</gene>
<dbReference type="CDD" id="cd02772">
    <property type="entry name" value="MopB_NDH-1_NuoG2"/>
    <property type="match status" value="1"/>
</dbReference>
<dbReference type="GO" id="GO:0051539">
    <property type="term" value="F:4 iron, 4 sulfur cluster binding"/>
    <property type="evidence" value="ECO:0007669"/>
    <property type="project" value="UniProtKB-KW"/>
</dbReference>
<evidence type="ECO:0000256" key="9">
    <source>
        <dbReference type="ARBA" id="ARBA00047712"/>
    </source>
</evidence>
<dbReference type="GO" id="GO:0048038">
    <property type="term" value="F:quinone binding"/>
    <property type="evidence" value="ECO:0007669"/>
    <property type="project" value="UniProtKB-UniRule"/>
</dbReference>
<comment type="function">
    <text evidence="10">NDH-1 shuttles electrons from NADH, via FMN and iron-sulfur (Fe-S) centers, to quinones in the respiratory chain. Couples the redox reaction to proton translocation (for every two electrons transferred, four hydrogen ions are translocated across the cytoplasmic membrane), and thus conserves the redox energy in a proton gradient.</text>
</comment>
<keyword evidence="8 10" id="KW-0520">NAD</keyword>
<comment type="cofactor">
    <cofactor evidence="1 10">
        <name>[4Fe-4S] cluster</name>
        <dbReference type="ChEBI" id="CHEBI:49883"/>
    </cofactor>
</comment>
<dbReference type="Pfam" id="PF22151">
    <property type="entry name" value="Fer4_NDSU1"/>
    <property type="match status" value="1"/>
</dbReference>
<dbReference type="InterPro" id="IPR050123">
    <property type="entry name" value="Prok_molybdopt-oxidoreductase"/>
</dbReference>
<dbReference type="GO" id="GO:0042773">
    <property type="term" value="P:ATP synthesis coupled electron transport"/>
    <property type="evidence" value="ECO:0007669"/>
    <property type="project" value="InterPro"/>
</dbReference>
<evidence type="ECO:0000256" key="2">
    <source>
        <dbReference type="ARBA" id="ARBA00005404"/>
    </source>
</evidence>
<dbReference type="InterPro" id="IPR054351">
    <property type="entry name" value="NADH_UbQ_OxRdtase_ferredoxin"/>
</dbReference>
<keyword evidence="10" id="KW-0001">2Fe-2S</keyword>
<feature type="domain" description="2Fe-2S ferredoxin-type" evidence="11">
    <location>
        <begin position="1"/>
        <end position="78"/>
    </location>
</feature>
<keyword evidence="4 10" id="KW-0479">Metal-binding</keyword>
<dbReference type="SUPFAM" id="SSF54292">
    <property type="entry name" value="2Fe-2S ferredoxin-like"/>
    <property type="match status" value="1"/>
</dbReference>
<dbReference type="RefSeq" id="WP_090287681.1">
    <property type="nucleotide sequence ID" value="NZ_FMWO01000070.1"/>
</dbReference>
<comment type="similarity">
    <text evidence="2 10">Belongs to the complex I 75 kDa subunit family.</text>
</comment>
<dbReference type="CDD" id="cd00207">
    <property type="entry name" value="fer2"/>
    <property type="match status" value="1"/>
</dbReference>
<comment type="catalytic activity">
    <reaction evidence="9 10">
        <text>a quinone + NADH + 5 H(+)(in) = a quinol + NAD(+) + 4 H(+)(out)</text>
        <dbReference type="Rhea" id="RHEA:57888"/>
        <dbReference type="ChEBI" id="CHEBI:15378"/>
        <dbReference type="ChEBI" id="CHEBI:24646"/>
        <dbReference type="ChEBI" id="CHEBI:57540"/>
        <dbReference type="ChEBI" id="CHEBI:57945"/>
        <dbReference type="ChEBI" id="CHEBI:132124"/>
    </reaction>
</comment>
<proteinExistence type="inferred from homology"/>